<dbReference type="AlphaFoldDB" id="A0A2J6TBK2"/>
<dbReference type="PANTHER" id="PTHR10272:SF7">
    <property type="entry name" value="PHOSPHOLIPASE-RELATED"/>
    <property type="match status" value="1"/>
</dbReference>
<dbReference type="GeneID" id="36582815"/>
<dbReference type="InterPro" id="IPR029058">
    <property type="entry name" value="AB_hydrolase_fold"/>
</dbReference>
<dbReference type="Proteomes" id="UP000235371">
    <property type="component" value="Unassembled WGS sequence"/>
</dbReference>
<feature type="region of interest" description="Disordered" evidence="6">
    <location>
        <begin position="495"/>
        <end position="541"/>
    </location>
</feature>
<keyword evidence="8" id="KW-1185">Reference proteome</keyword>
<protein>
    <recommendedName>
        <fullName evidence="4">Putative phospholipase</fullName>
        <ecNumber evidence="4">3.1.1.47</ecNumber>
    </recommendedName>
</protein>
<feature type="active site" description="Charge relay system" evidence="5">
    <location>
        <position position="319"/>
    </location>
</feature>
<organism evidence="7 8">
    <name type="scientific">Hyaloscypha bicolor E</name>
    <dbReference type="NCBI Taxonomy" id="1095630"/>
    <lineage>
        <taxon>Eukaryota</taxon>
        <taxon>Fungi</taxon>
        <taxon>Dikarya</taxon>
        <taxon>Ascomycota</taxon>
        <taxon>Pezizomycotina</taxon>
        <taxon>Leotiomycetes</taxon>
        <taxon>Helotiales</taxon>
        <taxon>Hyaloscyphaceae</taxon>
        <taxon>Hyaloscypha</taxon>
        <taxon>Hyaloscypha bicolor</taxon>
    </lineage>
</organism>
<dbReference type="Gene3D" id="3.40.50.1820">
    <property type="entry name" value="alpha/beta hydrolase"/>
    <property type="match status" value="1"/>
</dbReference>
<dbReference type="RefSeq" id="XP_024737314.1">
    <property type="nucleotide sequence ID" value="XM_024874735.1"/>
</dbReference>
<accession>A0A2J6TBK2</accession>
<dbReference type="STRING" id="1095630.A0A2J6TBK2"/>
<name>A0A2J6TBK2_9HELO</name>
<evidence type="ECO:0000256" key="6">
    <source>
        <dbReference type="SAM" id="MobiDB-lite"/>
    </source>
</evidence>
<dbReference type="InParanoid" id="A0A2J6TBK2"/>
<dbReference type="GO" id="GO:0003847">
    <property type="term" value="F:1-alkyl-2-acetylglycerophosphocholine esterase activity"/>
    <property type="evidence" value="ECO:0007669"/>
    <property type="project" value="UniProtKB-UniRule"/>
</dbReference>
<dbReference type="OrthoDB" id="2363873at2759"/>
<evidence type="ECO:0000256" key="5">
    <source>
        <dbReference type="PIRSR" id="PIRSR018169-1"/>
    </source>
</evidence>
<evidence type="ECO:0000256" key="2">
    <source>
        <dbReference type="ARBA" id="ARBA00022963"/>
    </source>
</evidence>
<comment type="similarity">
    <text evidence="4">Belongs to the serine esterase family.</text>
</comment>
<keyword evidence="1 4" id="KW-0378">Hydrolase</keyword>
<keyword evidence="2 4" id="KW-0442">Lipid degradation</keyword>
<feature type="active site" description="Nucleophile" evidence="5">
    <location>
        <position position="267"/>
    </location>
</feature>
<evidence type="ECO:0000313" key="7">
    <source>
        <dbReference type="EMBL" id="PMD60410.1"/>
    </source>
</evidence>
<keyword evidence="3 4" id="KW-0443">Lipid metabolism</keyword>
<dbReference type="PIRSF" id="PIRSF018169">
    <property type="entry name" value="PAF_acetylhydrolase"/>
    <property type="match status" value="1"/>
</dbReference>
<dbReference type="GO" id="GO:0016042">
    <property type="term" value="P:lipid catabolic process"/>
    <property type="evidence" value="ECO:0007669"/>
    <property type="project" value="UniProtKB-KW"/>
</dbReference>
<proteinExistence type="inferred from homology"/>
<dbReference type="SUPFAM" id="SSF53474">
    <property type="entry name" value="alpha/beta-Hydrolases"/>
    <property type="match status" value="1"/>
</dbReference>
<dbReference type="InterPro" id="IPR016715">
    <property type="entry name" value="PAF_acetylhydro_eukaryote"/>
</dbReference>
<feature type="active site" description="Charge relay system" evidence="5">
    <location>
        <position position="405"/>
    </location>
</feature>
<dbReference type="Pfam" id="PF03403">
    <property type="entry name" value="PAF-AH_p_II"/>
    <property type="match status" value="1"/>
</dbReference>
<dbReference type="EC" id="3.1.1.47" evidence="4"/>
<comment type="catalytic activity">
    <reaction evidence="4">
        <text>a 1-O-alkyl-2-acetyl-sn-glycero-3-phosphocholine + H2O = a 1-O-alkyl-sn-glycero-3-phosphocholine + acetate + H(+)</text>
        <dbReference type="Rhea" id="RHEA:17777"/>
        <dbReference type="ChEBI" id="CHEBI:15377"/>
        <dbReference type="ChEBI" id="CHEBI:15378"/>
        <dbReference type="ChEBI" id="CHEBI:30089"/>
        <dbReference type="ChEBI" id="CHEBI:30909"/>
        <dbReference type="ChEBI" id="CHEBI:36707"/>
        <dbReference type="EC" id="3.1.1.47"/>
    </reaction>
</comment>
<evidence type="ECO:0000256" key="3">
    <source>
        <dbReference type="ARBA" id="ARBA00023098"/>
    </source>
</evidence>
<sequence length="541" mass="59889">MTSYLSRLSPVPGFPEYTGPHKVGTIDVELPVSELDCPSPSPDESISTVQYRIFYPCQPDAKGKKNVNWLPAPQRGYISAYTKFLGAGSMLADLISYFPNHLSYISIPVRKNAPLLQPDTENKRWPVMIFSHGLGGSRNAYSHLAGSIASHGVIVIAPEHRDGSTPISYIRDVPSNNSITEKSAARKSKRTVNYVRLSHTPSPEVEAGRNAQLKVRLWELGAIHDSILKLDVGEKLENLNTSSTSLYPFKDTMDVHTPGKISFAGHSFGAATVSQFVKSTFYSPHTSEAPSSYEPLFLPSSRSAITSQITPQTPLILLDIWCLPLRAASMRWLWDHPFPCYTPSGPGGSALLAIESQAFYKWSVHLKATKRLLSPNPSTFEYNYSKEDGGKWIEPNFFYANASAHLSQSDFGLLFPWVTKRFLAAEEPERVMRLNVRAILQLLRAQGITVSATSAKDMELTGKKGMETKDDRLILGKKGVRAWNWISTNVEEDCKDAEDEVEDSETTEPGEAVVGNELMKHTDGTSEQLSELVQTPEPAKI</sequence>
<feature type="compositionally biased region" description="Acidic residues" evidence="6">
    <location>
        <begin position="495"/>
        <end position="508"/>
    </location>
</feature>
<evidence type="ECO:0000256" key="4">
    <source>
        <dbReference type="PIRNR" id="PIRNR018169"/>
    </source>
</evidence>
<evidence type="ECO:0000256" key="1">
    <source>
        <dbReference type="ARBA" id="ARBA00022801"/>
    </source>
</evidence>
<reference evidence="7 8" key="1">
    <citation type="submission" date="2016-04" db="EMBL/GenBank/DDBJ databases">
        <title>A degradative enzymes factory behind the ericoid mycorrhizal symbiosis.</title>
        <authorList>
            <consortium name="DOE Joint Genome Institute"/>
            <person name="Martino E."/>
            <person name="Morin E."/>
            <person name="Grelet G."/>
            <person name="Kuo A."/>
            <person name="Kohler A."/>
            <person name="Daghino S."/>
            <person name="Barry K."/>
            <person name="Choi C."/>
            <person name="Cichocki N."/>
            <person name="Clum A."/>
            <person name="Copeland A."/>
            <person name="Hainaut M."/>
            <person name="Haridas S."/>
            <person name="Labutti K."/>
            <person name="Lindquist E."/>
            <person name="Lipzen A."/>
            <person name="Khouja H.-R."/>
            <person name="Murat C."/>
            <person name="Ohm R."/>
            <person name="Olson A."/>
            <person name="Spatafora J."/>
            <person name="Veneault-Fourrey C."/>
            <person name="Henrissat B."/>
            <person name="Grigoriev I."/>
            <person name="Martin F."/>
            <person name="Perotto S."/>
        </authorList>
    </citation>
    <scope>NUCLEOTIDE SEQUENCE [LARGE SCALE GENOMIC DNA]</scope>
    <source>
        <strain evidence="7 8">E</strain>
    </source>
</reference>
<gene>
    <name evidence="7" type="ORF">K444DRAFT_528550</name>
</gene>
<dbReference type="PANTHER" id="PTHR10272">
    <property type="entry name" value="PLATELET-ACTIVATING FACTOR ACETYLHYDROLASE"/>
    <property type="match status" value="1"/>
</dbReference>
<evidence type="ECO:0000313" key="8">
    <source>
        <dbReference type="Proteomes" id="UP000235371"/>
    </source>
</evidence>
<dbReference type="EMBL" id="KZ613790">
    <property type="protein sequence ID" value="PMD60410.1"/>
    <property type="molecule type" value="Genomic_DNA"/>
</dbReference>